<proteinExistence type="predicted"/>
<dbReference type="InterPro" id="IPR035984">
    <property type="entry name" value="Acyl-CoA-binding_sf"/>
</dbReference>
<dbReference type="SMART" id="SM00248">
    <property type="entry name" value="ANK"/>
    <property type="match status" value="2"/>
</dbReference>
<evidence type="ECO:0000313" key="7">
    <source>
        <dbReference type="EMBL" id="CAI2374479.1"/>
    </source>
</evidence>
<dbReference type="Proteomes" id="UP001295684">
    <property type="component" value="Unassembled WGS sequence"/>
</dbReference>
<dbReference type="InterPro" id="IPR002110">
    <property type="entry name" value="Ankyrin_rpt"/>
</dbReference>
<comment type="caution">
    <text evidence="7">The sequence shown here is derived from an EMBL/GenBank/DDBJ whole genome shotgun (WGS) entry which is preliminary data.</text>
</comment>
<feature type="coiled-coil region" evidence="5">
    <location>
        <begin position="28"/>
        <end position="55"/>
    </location>
</feature>
<evidence type="ECO:0000313" key="8">
    <source>
        <dbReference type="Proteomes" id="UP001295684"/>
    </source>
</evidence>
<keyword evidence="5" id="KW-0175">Coiled coil</keyword>
<dbReference type="SUPFAM" id="SSF47027">
    <property type="entry name" value="Acyl-CoA binding protein"/>
    <property type="match status" value="1"/>
</dbReference>
<sequence length="316" mass="36122">MLFLALKDLVNGLRGKNYVDQEDSEEFKAAAEKRVATLNDQFKDLDQELQNVDEGDPSALEELFTHCAASVQNLTLEGKLKQEDLLELYGFFKQAMIGDATDKYAPSLLDLKGKAKFNVWRTNLGITQEDAKKYYILKYASLNKEAEENVMQVLNGEIDAQEVDNPAMRSISRPEIDQKEVQNYIGALDEDKTRIFKLYEEIRANGEEELYMVIERKEISAETTNKEGMTPFMLAVDEAFSVEILQTLLDFGADINHRDNDGSTALHYACTLEEEEIIKFLLEKGADQSIENNEGEKPIEILQDEEFHKYFEKQES</sequence>
<dbReference type="PANTHER" id="PTHR24119:SF0">
    <property type="entry name" value="ACYL-COA-BINDING DOMAIN-CONTAINING PROTEIN 6"/>
    <property type="match status" value="1"/>
</dbReference>
<dbReference type="SUPFAM" id="SSF48403">
    <property type="entry name" value="Ankyrin repeat"/>
    <property type="match status" value="1"/>
</dbReference>
<dbReference type="PROSITE" id="PS50297">
    <property type="entry name" value="ANK_REP_REGION"/>
    <property type="match status" value="2"/>
</dbReference>
<dbReference type="Pfam" id="PF00887">
    <property type="entry name" value="ACBP"/>
    <property type="match status" value="1"/>
</dbReference>
<feature type="domain" description="ACB" evidence="6">
    <location>
        <begin position="60"/>
        <end position="148"/>
    </location>
</feature>
<dbReference type="Pfam" id="PF12796">
    <property type="entry name" value="Ank_2"/>
    <property type="match status" value="1"/>
</dbReference>
<organism evidence="7 8">
    <name type="scientific">Euplotes crassus</name>
    <dbReference type="NCBI Taxonomy" id="5936"/>
    <lineage>
        <taxon>Eukaryota</taxon>
        <taxon>Sar</taxon>
        <taxon>Alveolata</taxon>
        <taxon>Ciliophora</taxon>
        <taxon>Intramacronucleata</taxon>
        <taxon>Spirotrichea</taxon>
        <taxon>Hypotrichia</taxon>
        <taxon>Euplotida</taxon>
        <taxon>Euplotidae</taxon>
        <taxon>Moneuplotes</taxon>
    </lineage>
</organism>
<dbReference type="PROSITE" id="PS51228">
    <property type="entry name" value="ACB_2"/>
    <property type="match status" value="1"/>
</dbReference>
<keyword evidence="2 4" id="KW-0040">ANK repeat</keyword>
<dbReference type="GO" id="GO:0000062">
    <property type="term" value="F:fatty-acyl-CoA binding"/>
    <property type="evidence" value="ECO:0007669"/>
    <property type="project" value="InterPro"/>
</dbReference>
<dbReference type="InterPro" id="IPR036770">
    <property type="entry name" value="Ankyrin_rpt-contain_sf"/>
</dbReference>
<dbReference type="InterPro" id="IPR000582">
    <property type="entry name" value="Acyl-CoA-binding_protein"/>
</dbReference>
<keyword evidence="3" id="KW-0446">Lipid-binding</keyword>
<dbReference type="PANTHER" id="PTHR24119">
    <property type="entry name" value="ACYL-COA-BINDING DOMAIN-CONTAINING PROTEIN 6"/>
    <property type="match status" value="1"/>
</dbReference>
<keyword evidence="8" id="KW-1185">Reference proteome</keyword>
<dbReference type="Gene3D" id="1.20.80.10">
    <property type="match status" value="1"/>
</dbReference>
<accession>A0AAD2CYA8</accession>
<protein>
    <recommendedName>
        <fullName evidence="6">ACB domain-containing protein</fullName>
    </recommendedName>
</protein>
<evidence type="ECO:0000256" key="5">
    <source>
        <dbReference type="SAM" id="Coils"/>
    </source>
</evidence>
<feature type="repeat" description="ANK" evidence="4">
    <location>
        <begin position="261"/>
        <end position="293"/>
    </location>
</feature>
<dbReference type="Gene3D" id="1.25.40.20">
    <property type="entry name" value="Ankyrin repeat-containing domain"/>
    <property type="match status" value="1"/>
</dbReference>
<dbReference type="AlphaFoldDB" id="A0AAD2CYA8"/>
<dbReference type="PRINTS" id="PR00689">
    <property type="entry name" value="ACOABINDINGP"/>
</dbReference>
<feature type="repeat" description="ANK" evidence="4">
    <location>
        <begin position="227"/>
        <end position="260"/>
    </location>
</feature>
<evidence type="ECO:0000256" key="4">
    <source>
        <dbReference type="PROSITE-ProRule" id="PRU00023"/>
    </source>
</evidence>
<keyword evidence="1" id="KW-0677">Repeat</keyword>
<dbReference type="PROSITE" id="PS50088">
    <property type="entry name" value="ANK_REPEAT"/>
    <property type="match status" value="2"/>
</dbReference>
<name>A0AAD2CYA8_EUPCR</name>
<dbReference type="InterPro" id="IPR014352">
    <property type="entry name" value="FERM/acyl-CoA-bd_prot_sf"/>
</dbReference>
<evidence type="ECO:0000259" key="6">
    <source>
        <dbReference type="PROSITE" id="PS51228"/>
    </source>
</evidence>
<evidence type="ECO:0000256" key="3">
    <source>
        <dbReference type="ARBA" id="ARBA00023121"/>
    </source>
</evidence>
<evidence type="ECO:0000256" key="1">
    <source>
        <dbReference type="ARBA" id="ARBA00022737"/>
    </source>
</evidence>
<dbReference type="EMBL" id="CAMPGE010015885">
    <property type="protein sequence ID" value="CAI2374479.1"/>
    <property type="molecule type" value="Genomic_DNA"/>
</dbReference>
<reference evidence="7" key="1">
    <citation type="submission" date="2023-07" db="EMBL/GenBank/DDBJ databases">
        <authorList>
            <consortium name="AG Swart"/>
            <person name="Singh M."/>
            <person name="Singh A."/>
            <person name="Seah K."/>
            <person name="Emmerich C."/>
        </authorList>
    </citation>
    <scope>NUCLEOTIDE SEQUENCE</scope>
    <source>
        <strain evidence="7">DP1</strain>
    </source>
</reference>
<evidence type="ECO:0000256" key="2">
    <source>
        <dbReference type="ARBA" id="ARBA00023043"/>
    </source>
</evidence>
<gene>
    <name evidence="7" type="ORF">ECRASSUSDP1_LOCUS15832</name>
</gene>